<dbReference type="EC" id="3.4.11.-" evidence="1"/>
<evidence type="ECO:0000313" key="1">
    <source>
        <dbReference type="EMBL" id="WKN40375.1"/>
    </source>
</evidence>
<sequence length="343" mass="39703">MIKKIGVAIVLVGGVYLIWQHELVSYGIMQAKGQFNVLWNARPIKEILVDPNVADSLKYKVRLVQEIKQFAIDSIGTEKSGSYQSVYDQKGKPILWVITATEPFSLDDREWRFPLLGTFSYKGFFDHEKALHEKKELEESGLDTGIRTVSAWSTLGFFNDPILSSLLFRSDGRVANTIIHELTHGTVFVKDSLRLNENIASFIGNKGAEAFLSHKYGKESDEVKDYILYLEDRQKYVDHILRGTNQLDSLYKSFSEKLEYEKKQAKKEELIRQIVMKTDTLSLSTAQYRKAVEKLKSQGDLPNNTFFKSYVRYQAKLDDFEKELKNEFQGDLKKYLRFLKQKY</sequence>
<organism evidence="1">
    <name type="scientific">Roseihalotalea indica</name>
    <dbReference type="NCBI Taxonomy" id="2867963"/>
    <lineage>
        <taxon>Bacteria</taxon>
        <taxon>Pseudomonadati</taxon>
        <taxon>Bacteroidota</taxon>
        <taxon>Cytophagia</taxon>
        <taxon>Cytophagales</taxon>
        <taxon>Catalimonadaceae</taxon>
        <taxon>Roseihalotalea</taxon>
    </lineage>
</organism>
<keyword evidence="1" id="KW-0031">Aminopeptidase</keyword>
<dbReference type="EMBL" id="CP120682">
    <property type="protein sequence ID" value="WKN40375.1"/>
    <property type="molecule type" value="Genomic_DNA"/>
</dbReference>
<accession>A0AA49JKN7</accession>
<dbReference type="Pfam" id="PF10023">
    <property type="entry name" value="Aminopep"/>
    <property type="match status" value="1"/>
</dbReference>
<reference evidence="1" key="1">
    <citation type="journal article" date="2023" name="Comput. Struct. Biotechnol. J.">
        <title>Discovery of a novel marine Bacteroidetes with a rich repertoire of carbohydrate-active enzymes.</title>
        <authorList>
            <person name="Chen B."/>
            <person name="Liu G."/>
            <person name="Chen Q."/>
            <person name="Wang H."/>
            <person name="Liu L."/>
            <person name="Tang K."/>
        </authorList>
    </citation>
    <scope>NUCLEOTIDE SEQUENCE</scope>
    <source>
        <strain evidence="1">TK19036</strain>
    </source>
</reference>
<dbReference type="AlphaFoldDB" id="A0AA49JKN7"/>
<protein>
    <submittedName>
        <fullName evidence="1">Aminopeptidase</fullName>
        <ecNumber evidence="1">3.4.11.-</ecNumber>
    </submittedName>
</protein>
<gene>
    <name evidence="1" type="ORF">K4G66_24585</name>
</gene>
<dbReference type="InterPro" id="IPR014553">
    <property type="entry name" value="Aminopept"/>
</dbReference>
<dbReference type="GO" id="GO:0004177">
    <property type="term" value="F:aminopeptidase activity"/>
    <property type="evidence" value="ECO:0007669"/>
    <property type="project" value="UniProtKB-KW"/>
</dbReference>
<keyword evidence="1" id="KW-0645">Protease</keyword>
<reference evidence="1" key="2">
    <citation type="journal article" date="2024" name="Antonie Van Leeuwenhoek">
        <title>Roseihalotalea indica gen. nov., sp. nov., a halophilic Bacteroidetes from mesopelagic Southwest Indian Ocean with higher carbohydrate metabolic potential.</title>
        <authorList>
            <person name="Chen B."/>
            <person name="Zhang M."/>
            <person name="Lin D."/>
            <person name="Ye J."/>
            <person name="Tang K."/>
        </authorList>
    </citation>
    <scope>NUCLEOTIDE SEQUENCE</scope>
    <source>
        <strain evidence="1">TK19036</strain>
    </source>
</reference>
<name>A0AA49JKN7_9BACT</name>
<keyword evidence="1" id="KW-0378">Hydrolase</keyword>
<proteinExistence type="predicted"/>